<evidence type="ECO:0000256" key="2">
    <source>
        <dbReference type="ARBA" id="ARBA00022840"/>
    </source>
</evidence>
<proteinExistence type="predicted"/>
<dbReference type="SUPFAM" id="SSF53067">
    <property type="entry name" value="Actin-like ATPase domain"/>
    <property type="match status" value="2"/>
</dbReference>
<protein>
    <recommendedName>
        <fullName evidence="7">Hsp70 protein</fullName>
    </recommendedName>
</protein>
<dbReference type="PANTHER" id="PTHR42749">
    <property type="entry name" value="CELL SHAPE-DETERMINING PROTEIN MREB"/>
    <property type="match status" value="1"/>
</dbReference>
<dbReference type="Gene3D" id="3.30.420.40">
    <property type="match status" value="2"/>
</dbReference>
<dbReference type="PANTHER" id="PTHR42749:SF1">
    <property type="entry name" value="CELL SHAPE-DETERMINING PROTEIN MREB"/>
    <property type="match status" value="1"/>
</dbReference>
<name>A0A9W6LJ44_9ACTN</name>
<dbReference type="InterPro" id="IPR043129">
    <property type="entry name" value="ATPase_NBD"/>
</dbReference>
<organism evidence="5 6">
    <name type="scientific">Glycomyces algeriensis</name>
    <dbReference type="NCBI Taxonomy" id="256037"/>
    <lineage>
        <taxon>Bacteria</taxon>
        <taxon>Bacillati</taxon>
        <taxon>Actinomycetota</taxon>
        <taxon>Actinomycetes</taxon>
        <taxon>Glycomycetales</taxon>
        <taxon>Glycomycetaceae</taxon>
        <taxon>Glycomyces</taxon>
    </lineage>
</organism>
<dbReference type="EMBL" id="BSDT01000001">
    <property type="protein sequence ID" value="GLI44326.1"/>
    <property type="molecule type" value="Genomic_DNA"/>
</dbReference>
<dbReference type="PRINTS" id="PR00301">
    <property type="entry name" value="HEATSHOCK70"/>
</dbReference>
<feature type="region of interest" description="Disordered" evidence="4">
    <location>
        <begin position="477"/>
        <end position="497"/>
    </location>
</feature>
<evidence type="ECO:0000256" key="1">
    <source>
        <dbReference type="ARBA" id="ARBA00022741"/>
    </source>
</evidence>
<evidence type="ECO:0008006" key="7">
    <source>
        <dbReference type="Google" id="ProtNLM"/>
    </source>
</evidence>
<dbReference type="GO" id="GO:0140662">
    <property type="term" value="F:ATP-dependent protein folding chaperone"/>
    <property type="evidence" value="ECO:0007669"/>
    <property type="project" value="InterPro"/>
</dbReference>
<dbReference type="Pfam" id="PF00012">
    <property type="entry name" value="HSP70"/>
    <property type="match status" value="1"/>
</dbReference>
<keyword evidence="6" id="KW-1185">Reference proteome</keyword>
<dbReference type="InterPro" id="IPR013126">
    <property type="entry name" value="Hsp_70_fam"/>
</dbReference>
<evidence type="ECO:0000256" key="3">
    <source>
        <dbReference type="ARBA" id="ARBA00023186"/>
    </source>
</evidence>
<dbReference type="Gene3D" id="3.90.640.10">
    <property type="entry name" value="Actin, Chain A, domain 4"/>
    <property type="match status" value="1"/>
</dbReference>
<sequence length="706" mass="73871">MRLVPHEYADAVPIRLPRKLGMDSAPRTAAALGIDFGTHHTVATVLRDDGRRHQLLFEGTPLLPSGIYLDNEASILVGRDAAREGRRRPERYERNPKLRLDASTILLGDKEIPVREAVAAVLRRVIADCGTAAGVPRSVTVTVPAGWGPARRHVVGDAAVSAGAVSPVLLPEPVAAARYFAEVLGHELAPGQTLVVFDLGAGTFDASAVARTDTGYDVLAVDGSDRIGGHYLDQALVEYLGGRFAGSEERASRWAGLLDPDAGPEALRGRFTLYDEVREAKERLSRRTSTDIAVPGFAVEEMLTRAELELLARPLMAQAVEITRAVIREAGLAPEQLAGLFMVGGASRMPLAATMIHQELGIAPTLIEQPELVVSEGAVAIHAPAPQTPAAPLPPVTPAVPYTPVAPAPAATSVLTPAAAPAVQGPPTMPMTGVLPPLSPPAPQPDRGRPRPRAVVLAVLLVVLMCGGAVLAEVLRRNGDGSGGEDPTGDTTEGVGIEPESAGAQTDAALPAWPGEVVEVVPGVSSLTVTTDADPASTGCRVDYTGSDSQGSVEDLPCAEFTLEGLNASDTYFFSVHSPAADSEPVTGVGDTSIVTGTVYWDCPQSRTYCQNQGGRPGIRGTPGDAASAVDYADVGEEFELACYTAAETIDPSGQEEQGFWDYHPGKSPSNLMVEVELAEGRGYIPFVWLVVDPADLNSIGGLAAC</sequence>
<dbReference type="Proteomes" id="UP001144313">
    <property type="component" value="Unassembled WGS sequence"/>
</dbReference>
<keyword evidence="3" id="KW-0143">Chaperone</keyword>
<gene>
    <name evidence="5" type="ORF">GALLR39Z86_41760</name>
</gene>
<feature type="region of interest" description="Disordered" evidence="4">
    <location>
        <begin position="425"/>
        <end position="450"/>
    </location>
</feature>
<evidence type="ECO:0000313" key="6">
    <source>
        <dbReference type="Proteomes" id="UP001144313"/>
    </source>
</evidence>
<comment type="caution">
    <text evidence="5">The sequence shown here is derived from an EMBL/GenBank/DDBJ whole genome shotgun (WGS) entry which is preliminary data.</text>
</comment>
<dbReference type="AlphaFoldDB" id="A0A9W6LJ44"/>
<evidence type="ECO:0000313" key="5">
    <source>
        <dbReference type="EMBL" id="GLI44326.1"/>
    </source>
</evidence>
<reference evidence="5" key="1">
    <citation type="submission" date="2022-12" db="EMBL/GenBank/DDBJ databases">
        <title>Reference genome sequencing for broad-spectrum identification of bacterial and archaeal isolates by mass spectrometry.</title>
        <authorList>
            <person name="Sekiguchi Y."/>
            <person name="Tourlousse D.M."/>
        </authorList>
    </citation>
    <scope>NUCLEOTIDE SEQUENCE</scope>
    <source>
        <strain evidence="5">LLR39Z86</strain>
    </source>
</reference>
<dbReference type="GO" id="GO:0005524">
    <property type="term" value="F:ATP binding"/>
    <property type="evidence" value="ECO:0007669"/>
    <property type="project" value="UniProtKB-KW"/>
</dbReference>
<accession>A0A9W6LJ44</accession>
<keyword evidence="2" id="KW-0067">ATP-binding</keyword>
<keyword evidence="1" id="KW-0547">Nucleotide-binding</keyword>
<evidence type="ECO:0000256" key="4">
    <source>
        <dbReference type="SAM" id="MobiDB-lite"/>
    </source>
</evidence>